<dbReference type="GO" id="GO:0008168">
    <property type="term" value="F:methyltransferase activity"/>
    <property type="evidence" value="ECO:0007669"/>
    <property type="project" value="UniProtKB-KW"/>
</dbReference>
<evidence type="ECO:0000259" key="5">
    <source>
        <dbReference type="Pfam" id="PF10672"/>
    </source>
</evidence>
<dbReference type="InterPro" id="IPR029063">
    <property type="entry name" value="SAM-dependent_MTases_sf"/>
</dbReference>
<dbReference type="GO" id="GO:0032259">
    <property type="term" value="P:methylation"/>
    <property type="evidence" value="ECO:0007669"/>
    <property type="project" value="UniProtKB-KW"/>
</dbReference>
<dbReference type="CDD" id="cd02440">
    <property type="entry name" value="AdoMet_MTases"/>
    <property type="match status" value="1"/>
</dbReference>
<name>A0ABX0YGI7_9PSED</name>
<dbReference type="EMBL" id="JAAVJI010000008">
    <property type="protein sequence ID" value="NJP02012.1"/>
    <property type="molecule type" value="Genomic_DNA"/>
</dbReference>
<accession>A0ABX0YGI7</accession>
<dbReference type="Proteomes" id="UP000746535">
    <property type="component" value="Unassembled WGS sequence"/>
</dbReference>
<dbReference type="PANTHER" id="PTHR43042">
    <property type="entry name" value="SAM-DEPENDENT METHYLTRANSFERASE"/>
    <property type="match status" value="1"/>
</dbReference>
<evidence type="ECO:0000256" key="3">
    <source>
        <dbReference type="ARBA" id="ARBA00022679"/>
    </source>
</evidence>
<feature type="domain" description="S-adenosylmethionine-dependent methyltransferase" evidence="5">
    <location>
        <begin position="25"/>
        <end position="309"/>
    </location>
</feature>
<reference evidence="6 7" key="1">
    <citation type="submission" date="2020-03" db="EMBL/GenBank/DDBJ databases">
        <authorList>
            <person name="Wang L."/>
            <person name="He N."/>
            <person name="Li Y."/>
            <person name="Fang Y."/>
            <person name="Zhang F."/>
        </authorList>
    </citation>
    <scope>NUCLEOTIDE SEQUENCE [LARGE SCALE GENOMIC DNA]</scope>
    <source>
        <strain evidence="7">hsmgli-8</strain>
    </source>
</reference>
<dbReference type="Pfam" id="PF10672">
    <property type="entry name" value="Methyltrans_SAM"/>
    <property type="match status" value="1"/>
</dbReference>
<keyword evidence="3" id="KW-0808">Transferase</keyword>
<keyword evidence="2 6" id="KW-0489">Methyltransferase</keyword>
<dbReference type="SUPFAM" id="SSF53335">
    <property type="entry name" value="S-adenosyl-L-methionine-dependent methyltransferases"/>
    <property type="match status" value="1"/>
</dbReference>
<evidence type="ECO:0000313" key="6">
    <source>
        <dbReference type="EMBL" id="NJP02012.1"/>
    </source>
</evidence>
<evidence type="ECO:0000256" key="2">
    <source>
        <dbReference type="ARBA" id="ARBA00022603"/>
    </source>
</evidence>
<protein>
    <submittedName>
        <fullName evidence="6">Methyltransferase</fullName>
    </submittedName>
</protein>
<dbReference type="Gene3D" id="3.40.50.150">
    <property type="entry name" value="Vaccinia Virus protein VP39"/>
    <property type="match status" value="1"/>
</dbReference>
<comment type="caution">
    <text evidence="6">The sequence shown here is derived from an EMBL/GenBank/DDBJ whole genome shotgun (WGS) entry which is preliminary data.</text>
</comment>
<dbReference type="RefSeq" id="WP_168084585.1">
    <property type="nucleotide sequence ID" value="NZ_JAAVJI010000008.1"/>
</dbReference>
<keyword evidence="7" id="KW-1185">Reference proteome</keyword>
<dbReference type="PANTHER" id="PTHR43042:SF3">
    <property type="entry name" value="RIBOSOMAL RNA LARGE SUBUNIT METHYLTRANSFERASE YWBD-RELATED"/>
    <property type="match status" value="1"/>
</dbReference>
<keyword evidence="1" id="KW-0698">rRNA processing</keyword>
<evidence type="ECO:0000313" key="7">
    <source>
        <dbReference type="Proteomes" id="UP000746535"/>
    </source>
</evidence>
<keyword evidence="4" id="KW-0949">S-adenosyl-L-methionine</keyword>
<organism evidence="6 7">
    <name type="scientific">Pseudomonas quercus</name>
    <dbReference type="NCBI Taxonomy" id="2722792"/>
    <lineage>
        <taxon>Bacteria</taxon>
        <taxon>Pseudomonadati</taxon>
        <taxon>Pseudomonadota</taxon>
        <taxon>Gammaproteobacteria</taxon>
        <taxon>Pseudomonadales</taxon>
        <taxon>Pseudomonadaceae</taxon>
        <taxon>Pseudomonas</taxon>
    </lineage>
</organism>
<dbReference type="InterPro" id="IPR019614">
    <property type="entry name" value="SAM-dep_methyl-trfase"/>
</dbReference>
<sequence length="311" mass="33952">MHATALASLHQALLDVLAAPPPEARRVLHGRGRCWPGLEQVTVDWLEGVVQVTVFKALEGDGRAQLIAVLQAVIHSSEWVACGATGLLLQERYLEGSPSLWLTGSALGPLRIHEQGLAYWIEPGRAQNSGFFLDMSEGHRWVREQAAGKRVLNLFAYTCAFSVAALAGGASAVVNLDMSSPALARGRDNHRANGQDLAKVSFLAHDLFKSWGKVSRQGPYDLIIADPPSFQRGSFILARDYPKVLRKLPGLLNAEGKVLACLNDPALPTAFLRQTMAEHAPELRFVERLANPVEFPERDPEAGLKVLVFSR</sequence>
<proteinExistence type="predicted"/>
<gene>
    <name evidence="6" type="ORF">HBH25_14275</name>
</gene>
<evidence type="ECO:0000256" key="1">
    <source>
        <dbReference type="ARBA" id="ARBA00022552"/>
    </source>
</evidence>
<evidence type="ECO:0000256" key="4">
    <source>
        <dbReference type="ARBA" id="ARBA00022691"/>
    </source>
</evidence>